<accession>A0ABQ1BD94</accession>
<reference evidence="1 2" key="1">
    <citation type="submission" date="2020-01" db="EMBL/GenBank/DDBJ databases">
        <title>Draft genome sequence of Aspergillus udagawae IFM 53868.</title>
        <authorList>
            <person name="Takahashi H."/>
            <person name="Yaguchi T."/>
        </authorList>
    </citation>
    <scope>NUCLEOTIDE SEQUENCE [LARGE SCALE GENOMIC DNA]</scope>
    <source>
        <strain evidence="1 2">IFM 53868</strain>
    </source>
</reference>
<evidence type="ECO:0000313" key="1">
    <source>
        <dbReference type="EMBL" id="GFF99032.1"/>
    </source>
</evidence>
<evidence type="ECO:0000313" key="2">
    <source>
        <dbReference type="Proteomes" id="UP000465266"/>
    </source>
</evidence>
<organism evidence="1 2">
    <name type="scientific">Aspergillus udagawae</name>
    <dbReference type="NCBI Taxonomy" id="91492"/>
    <lineage>
        <taxon>Eukaryota</taxon>
        <taxon>Fungi</taxon>
        <taxon>Dikarya</taxon>
        <taxon>Ascomycota</taxon>
        <taxon>Pezizomycotina</taxon>
        <taxon>Eurotiomycetes</taxon>
        <taxon>Eurotiomycetidae</taxon>
        <taxon>Eurotiales</taxon>
        <taxon>Aspergillaceae</taxon>
        <taxon>Aspergillus</taxon>
        <taxon>Aspergillus subgen. Fumigati</taxon>
    </lineage>
</organism>
<dbReference type="EMBL" id="BLKG01000204">
    <property type="protein sequence ID" value="GFF99032.1"/>
    <property type="molecule type" value="Genomic_DNA"/>
</dbReference>
<sequence>MESQCFQIYIGVPGLQSVEGASKLPMQSRQGAPLIILPLVFKVAGDFNQLNNAKLTPSSPPFLRTPAPSTKVPRRQPSLGYVPFDRANNLIINDIPSSHSGAIEVAGGTICKDVAKDCGIIHFRIVPALRSDPWQWKWSWWGEDDLKL</sequence>
<comment type="caution">
    <text evidence="1">The sequence shown here is derived from an EMBL/GenBank/DDBJ whole genome shotgun (WGS) entry which is preliminary data.</text>
</comment>
<gene>
    <name evidence="1" type="ORF">IFM53868_10091</name>
</gene>
<keyword evidence="2" id="KW-1185">Reference proteome</keyword>
<dbReference type="Proteomes" id="UP000465266">
    <property type="component" value="Unassembled WGS sequence"/>
</dbReference>
<protein>
    <submittedName>
        <fullName evidence="1">Uncharacterized protein</fullName>
    </submittedName>
</protein>
<name>A0ABQ1BD94_9EURO</name>
<proteinExistence type="predicted"/>